<dbReference type="EMBL" id="AMYB01000003">
    <property type="protein sequence ID" value="OAD04196.1"/>
    <property type="molecule type" value="Genomic_DNA"/>
</dbReference>
<sequence length="190" mass="21743">MQGKAVKVLLENRPVYCLCLLNIFRPFAQIYLLRILMRLVNKRRKECQKLKKAAKNQSRFHLVIKQQQEICKSIYKAQLLRILRVRGVSRKRKEMDQQSGGSTDEARGDDTIAKGKKTALAFVLADSSAWVKDKVAENKELDLYLSSNEDDEFSISSPSLDELFENKTNEADVSLRNTGSYLNLQESALE</sequence>
<comment type="caution">
    <text evidence="1">The sequence shown here is derived from an EMBL/GenBank/DDBJ whole genome shotgun (WGS) entry which is preliminary data.</text>
</comment>
<dbReference type="VEuPathDB" id="FungiDB:MUCCIDRAFT_160956"/>
<gene>
    <name evidence="1" type="ORF">MUCCIDRAFT_160956</name>
</gene>
<evidence type="ECO:0000313" key="2">
    <source>
        <dbReference type="Proteomes" id="UP000077051"/>
    </source>
</evidence>
<accession>A0A168M075</accession>
<dbReference type="AlphaFoldDB" id="A0A168M075"/>
<reference evidence="1 2" key="1">
    <citation type="submission" date="2015-06" db="EMBL/GenBank/DDBJ databases">
        <title>Expansion of signal transduction pathways in fungi by whole-genome duplication.</title>
        <authorList>
            <consortium name="DOE Joint Genome Institute"/>
            <person name="Corrochano L.M."/>
            <person name="Kuo A."/>
            <person name="Marcet-Houben M."/>
            <person name="Polaino S."/>
            <person name="Salamov A."/>
            <person name="Villalobos J.M."/>
            <person name="Alvarez M.I."/>
            <person name="Avalos J."/>
            <person name="Benito E.P."/>
            <person name="Benoit I."/>
            <person name="Burger G."/>
            <person name="Camino L.P."/>
            <person name="Canovas D."/>
            <person name="Cerda-Olmedo E."/>
            <person name="Cheng J.-F."/>
            <person name="Dominguez A."/>
            <person name="Elias M."/>
            <person name="Eslava A.P."/>
            <person name="Glaser F."/>
            <person name="Grimwood J."/>
            <person name="Gutierrez G."/>
            <person name="Heitman J."/>
            <person name="Henrissat B."/>
            <person name="Iturriaga E.A."/>
            <person name="Lang B.F."/>
            <person name="Lavin J.L."/>
            <person name="Lee S."/>
            <person name="Li W."/>
            <person name="Lindquist E."/>
            <person name="Lopez-Garcia S."/>
            <person name="Luque E.M."/>
            <person name="Marcos A.T."/>
            <person name="Martin J."/>
            <person name="Mccluskey K."/>
            <person name="Medina H.R."/>
            <person name="Miralles-Duran A."/>
            <person name="Miyazaki A."/>
            <person name="Munoz-Torres E."/>
            <person name="Oguiza J.A."/>
            <person name="Ohm R."/>
            <person name="Olmedo M."/>
            <person name="Orejas M."/>
            <person name="Ortiz-Castellanos L."/>
            <person name="Pisabarro A.G."/>
            <person name="Rodriguez-Romero J."/>
            <person name="Ruiz-Herrera J."/>
            <person name="Ruiz-Vazquez R."/>
            <person name="Sanz C."/>
            <person name="Schackwitz W."/>
            <person name="Schmutz J."/>
            <person name="Shahriari M."/>
            <person name="Shelest E."/>
            <person name="Silva-Franco F."/>
            <person name="Soanes D."/>
            <person name="Syed K."/>
            <person name="Tagua V.G."/>
            <person name="Talbot N.J."/>
            <person name="Thon M."/>
            <person name="De Vries R.P."/>
            <person name="Wiebenga A."/>
            <person name="Yadav J.S."/>
            <person name="Braun E.L."/>
            <person name="Baker S."/>
            <person name="Garre V."/>
            <person name="Horwitz B."/>
            <person name="Torres-Martinez S."/>
            <person name="Idnurm A."/>
            <person name="Herrera-Estrella A."/>
            <person name="Gabaldon T."/>
            <person name="Grigoriev I.V."/>
        </authorList>
    </citation>
    <scope>NUCLEOTIDE SEQUENCE [LARGE SCALE GENOMIC DNA]</scope>
    <source>
        <strain evidence="1 2">CBS 277.49</strain>
    </source>
</reference>
<evidence type="ECO:0000313" key="1">
    <source>
        <dbReference type="EMBL" id="OAD04196.1"/>
    </source>
</evidence>
<dbReference type="Proteomes" id="UP000077051">
    <property type="component" value="Unassembled WGS sequence"/>
</dbReference>
<protein>
    <submittedName>
        <fullName evidence="1">Uncharacterized protein</fullName>
    </submittedName>
</protein>
<keyword evidence="2" id="KW-1185">Reference proteome</keyword>
<organism evidence="1 2">
    <name type="scientific">Mucor lusitanicus CBS 277.49</name>
    <dbReference type="NCBI Taxonomy" id="747725"/>
    <lineage>
        <taxon>Eukaryota</taxon>
        <taxon>Fungi</taxon>
        <taxon>Fungi incertae sedis</taxon>
        <taxon>Mucoromycota</taxon>
        <taxon>Mucoromycotina</taxon>
        <taxon>Mucoromycetes</taxon>
        <taxon>Mucorales</taxon>
        <taxon>Mucorineae</taxon>
        <taxon>Mucoraceae</taxon>
        <taxon>Mucor</taxon>
    </lineage>
</organism>
<name>A0A168M075_MUCCL</name>
<proteinExistence type="predicted"/>